<organism evidence="2 3">
    <name type="scientific">Ancylobacter dichloromethanicus</name>
    <dbReference type="NCBI Taxonomy" id="518825"/>
    <lineage>
        <taxon>Bacteria</taxon>
        <taxon>Pseudomonadati</taxon>
        <taxon>Pseudomonadota</taxon>
        <taxon>Alphaproteobacteria</taxon>
        <taxon>Hyphomicrobiales</taxon>
        <taxon>Xanthobacteraceae</taxon>
        <taxon>Ancylobacter</taxon>
    </lineage>
</organism>
<comment type="caution">
    <text evidence="2">The sequence shown here is derived from an EMBL/GenBank/DDBJ whole genome shotgun (WGS) entry which is preliminary data.</text>
</comment>
<dbReference type="PANTHER" id="PTHR36057">
    <property type="match status" value="1"/>
</dbReference>
<keyword evidence="3" id="KW-1185">Reference proteome</keyword>
<dbReference type="Pfam" id="PF06764">
    <property type="entry name" value="DUF1223"/>
    <property type="match status" value="1"/>
</dbReference>
<proteinExistence type="predicted"/>
<protein>
    <recommendedName>
        <fullName evidence="4">DUF1223 domain-containing protein</fullName>
    </recommendedName>
</protein>
<dbReference type="InterPro" id="IPR010634">
    <property type="entry name" value="DUF1223"/>
</dbReference>
<evidence type="ECO:0008006" key="4">
    <source>
        <dbReference type="Google" id="ProtNLM"/>
    </source>
</evidence>
<dbReference type="Proteomes" id="UP001143370">
    <property type="component" value="Unassembled WGS sequence"/>
</dbReference>
<reference evidence="2" key="2">
    <citation type="submission" date="2023-01" db="EMBL/GenBank/DDBJ databases">
        <authorList>
            <person name="Sun Q."/>
            <person name="Evtushenko L."/>
        </authorList>
    </citation>
    <scope>NUCLEOTIDE SEQUENCE</scope>
    <source>
        <strain evidence="2">VKM B-2484</strain>
    </source>
</reference>
<dbReference type="SUPFAM" id="SSF52833">
    <property type="entry name" value="Thioredoxin-like"/>
    <property type="match status" value="1"/>
</dbReference>
<dbReference type="AlphaFoldDB" id="A0A9W6JAK8"/>
<evidence type="ECO:0000256" key="1">
    <source>
        <dbReference type="SAM" id="SignalP"/>
    </source>
</evidence>
<accession>A0A9W6JAK8</accession>
<evidence type="ECO:0000313" key="2">
    <source>
        <dbReference type="EMBL" id="GLK72320.1"/>
    </source>
</evidence>
<dbReference type="InterPro" id="IPR036249">
    <property type="entry name" value="Thioredoxin-like_sf"/>
</dbReference>
<dbReference type="PANTHER" id="PTHR36057:SF1">
    <property type="entry name" value="LIPOPROTEIN LIPID ATTACHMENT SITE-LIKE PROTEIN, PUTATIVE (DUF1223)-RELATED"/>
    <property type="match status" value="1"/>
</dbReference>
<reference evidence="2" key="1">
    <citation type="journal article" date="2014" name="Int. J. Syst. Evol. Microbiol.">
        <title>Complete genome sequence of Corynebacterium casei LMG S-19264T (=DSM 44701T), isolated from a smear-ripened cheese.</title>
        <authorList>
            <consortium name="US DOE Joint Genome Institute (JGI-PGF)"/>
            <person name="Walter F."/>
            <person name="Albersmeier A."/>
            <person name="Kalinowski J."/>
            <person name="Ruckert C."/>
        </authorList>
    </citation>
    <scope>NUCLEOTIDE SEQUENCE</scope>
    <source>
        <strain evidence="2">VKM B-2484</strain>
    </source>
</reference>
<feature type="signal peptide" evidence="1">
    <location>
        <begin position="1"/>
        <end position="22"/>
    </location>
</feature>
<feature type="chain" id="PRO_5040963384" description="DUF1223 domain-containing protein" evidence="1">
    <location>
        <begin position="23"/>
        <end position="234"/>
    </location>
</feature>
<evidence type="ECO:0000313" key="3">
    <source>
        <dbReference type="Proteomes" id="UP001143370"/>
    </source>
</evidence>
<name>A0A9W6JAK8_9HYPH</name>
<dbReference type="EMBL" id="BSFJ01000012">
    <property type="protein sequence ID" value="GLK72320.1"/>
    <property type="molecule type" value="Genomic_DNA"/>
</dbReference>
<keyword evidence="1" id="KW-0732">Signal</keyword>
<sequence>MRLCSHLLIAGTLLALSGPASAMEFVTPHRQPTVVELFTSQGCSSCPPANANLIKLAARPDVLALSFSVTYWDYLGWKDVFGQPAYTQRQAVYEPRLGEAGPFTPQMVVDGRASAIGYDLREMQALIEASPPKSGPAISLGRERVDLGAGRPGRTGSDVWLVWFDPATVEVPVRRGENTGRTLPHSHVVHHLARLGGWNGEAVAFSTPATPKGLKTAILVQEPGGGPILAAATD</sequence>
<gene>
    <name evidence="2" type="ORF">GCM10017643_24360</name>
</gene>